<evidence type="ECO:0000259" key="3">
    <source>
        <dbReference type="SMART" id="SM01008"/>
    </source>
</evidence>
<dbReference type="InterPro" id="IPR016208">
    <property type="entry name" value="Ald_Oxase/xanthine_DH-like"/>
</dbReference>
<dbReference type="GO" id="GO:0002197">
    <property type="term" value="C:xanthine dehydrogenase complex"/>
    <property type="evidence" value="ECO:0007669"/>
    <property type="project" value="InterPro"/>
</dbReference>
<keyword evidence="1" id="KW-0500">Molybdenum</keyword>
<evidence type="ECO:0000256" key="2">
    <source>
        <dbReference type="ARBA" id="ARBA00023002"/>
    </source>
</evidence>
<proteinExistence type="predicted"/>
<reference evidence="4 5" key="1">
    <citation type="journal article" date="2015" name="Genome Announc.">
        <title>Expanding the biotechnology potential of lactobacilli through comparative genomics of 213 strains and associated genera.</title>
        <authorList>
            <person name="Sun Z."/>
            <person name="Harris H.M."/>
            <person name="McCann A."/>
            <person name="Guo C."/>
            <person name="Argimon S."/>
            <person name="Zhang W."/>
            <person name="Yang X."/>
            <person name="Jeffery I.B."/>
            <person name="Cooney J.C."/>
            <person name="Kagawa T.F."/>
            <person name="Liu W."/>
            <person name="Song Y."/>
            <person name="Salvetti E."/>
            <person name="Wrobel A."/>
            <person name="Rasinkangas P."/>
            <person name="Parkhill J."/>
            <person name="Rea M.C."/>
            <person name="O'Sullivan O."/>
            <person name="Ritari J."/>
            <person name="Douillard F.P."/>
            <person name="Paul Ross R."/>
            <person name="Yang R."/>
            <person name="Briner A.E."/>
            <person name="Felis G.E."/>
            <person name="de Vos W.M."/>
            <person name="Barrangou R."/>
            <person name="Klaenhammer T.R."/>
            <person name="Caufield P.W."/>
            <person name="Cui Y."/>
            <person name="Zhang H."/>
            <person name="O'Toole P.W."/>
        </authorList>
    </citation>
    <scope>NUCLEOTIDE SEQUENCE [LARGE SCALE GENOMIC DNA]</scope>
    <source>
        <strain evidence="4 5">DSM 20003</strain>
    </source>
</reference>
<comment type="caution">
    <text evidence="4">The sequence shown here is derived from an EMBL/GenBank/DDBJ whole genome shotgun (WGS) entry which is preliminary data.</text>
</comment>
<name>A0A0R1GX55_9LACO</name>
<organism evidence="4 5">
    <name type="scientific">Loigolactobacillus bifermentans DSM 20003</name>
    <dbReference type="NCBI Taxonomy" id="1423726"/>
    <lineage>
        <taxon>Bacteria</taxon>
        <taxon>Bacillati</taxon>
        <taxon>Bacillota</taxon>
        <taxon>Bacilli</taxon>
        <taxon>Lactobacillales</taxon>
        <taxon>Lactobacillaceae</taxon>
        <taxon>Loigolactobacillus</taxon>
    </lineage>
</organism>
<dbReference type="PATRIC" id="fig|1423726.3.peg.2782"/>
<dbReference type="Gene3D" id="3.90.1170.50">
    <property type="entry name" value="Aldehyde oxidase/xanthine dehydrogenase, a/b hammerhead"/>
    <property type="match status" value="1"/>
</dbReference>
<evidence type="ECO:0000313" key="4">
    <source>
        <dbReference type="EMBL" id="KRK38957.1"/>
    </source>
</evidence>
<protein>
    <submittedName>
        <fullName evidence="4">Xanthine dehydrogenase subunit XdhA</fullName>
    </submittedName>
</protein>
<dbReference type="SMART" id="SM01008">
    <property type="entry name" value="Ald_Xan_dh_C"/>
    <property type="match status" value="1"/>
</dbReference>
<dbReference type="GO" id="GO:0005506">
    <property type="term" value="F:iron ion binding"/>
    <property type="evidence" value="ECO:0007669"/>
    <property type="project" value="InterPro"/>
</dbReference>
<dbReference type="EMBL" id="AZDA01000046">
    <property type="protein sequence ID" value="KRK38957.1"/>
    <property type="molecule type" value="Genomic_DNA"/>
</dbReference>
<dbReference type="STRING" id="1423726.FC07_GL002673"/>
<dbReference type="AlphaFoldDB" id="A0A0R1GX55"/>
<dbReference type="InterPro" id="IPR036856">
    <property type="entry name" value="Ald_Oxase/Xan_DH_a/b_sf"/>
</dbReference>
<feature type="domain" description="Aldehyde oxidase/xanthine dehydrogenase a/b hammerhead" evidence="3">
    <location>
        <begin position="21"/>
        <end position="137"/>
    </location>
</feature>
<dbReference type="Pfam" id="PF01315">
    <property type="entry name" value="Ald_Xan_dh_C"/>
    <property type="match status" value="1"/>
</dbReference>
<dbReference type="Proteomes" id="UP000051461">
    <property type="component" value="Unassembled WGS sequence"/>
</dbReference>
<gene>
    <name evidence="4" type="ORF">FC07_GL002673</name>
</gene>
<dbReference type="SUPFAM" id="SSF54665">
    <property type="entry name" value="CO dehydrogenase molybdoprotein N-domain-like"/>
    <property type="match status" value="1"/>
</dbReference>
<dbReference type="InterPro" id="IPR037165">
    <property type="entry name" value="AldOxase/xan_DH_Mopterin-bd_sf"/>
</dbReference>
<dbReference type="InterPro" id="IPR008274">
    <property type="entry name" value="AldOxase/xan_DH_MoCoBD1"/>
</dbReference>
<sequence>MDKKKIIGQAEQRWDAIAKVKGQASYTGDFPIRNLLHAKILRATIAHGYVKHYDITEAEKMPGVVKVVLPEDIPATPYATAGHPWNLTPEKRDIEDRNMLTRHVRVYGDDIAAIIAKTEFQAQKALAKIKVDYDVYPVYLTPEAAMAPDAKQIHEGHDNVLGRSKVGYGDVEQGFNEADFIVKRHLSTPVQQHLHLENQIAVAYQSDDQRWFCLSSTQIPHICRRIIAQANGLPWSQVRVKKPFIGGGFGNKQDVIIEPLTVALSRLMGGKPVQLALTREESIAYTRTRHAIDFDFKIGVMKDGRMTAIDCDVVSNQGGYASHGHAVGGKGGTFINALYRADNLRFTAKTVYTNIGTAGAMRGYGMPQLVYALECAIDDVATQIGMDPIQFRQLNHQPDGYYNQFGKTKQRDFRIEDCLVKGREAFNWDQKLAQAQQKTTSTKKYGVGMAAFAFGTAVWPFGLEVAGAHLIALPDGTFKLHIGATEIGQGADTALSQMAADTLGVSFEAIIRDSMTDTDTDPFDTGAYASRQSYVGGYAVKAAAEKMKQKLIERAATTYDIRPEFLDIVANQVVYATDGDLVVTVKDLVMASYYDLATAKALETHASVNIHNNSYASGCSLAEVEVDVATGQVTLLSLMNVHDSGKIINPLLASGQVEGAMAMSAAYGLNEGLVYSAEGRPLNNNMLDYKLPTMMDLPDLDKVFVETVDPLGPYGNKALGETPTCSPAPAIRNAVKNAIGVEIGKIPLTPEVVYQAYHQAQATVEGGIADV</sequence>
<dbReference type="NCBIfam" id="NF043082">
    <property type="entry name" value="XdhA_XDHase"/>
    <property type="match status" value="1"/>
</dbReference>
<evidence type="ECO:0000256" key="1">
    <source>
        <dbReference type="ARBA" id="ARBA00022505"/>
    </source>
</evidence>
<dbReference type="GO" id="GO:0004854">
    <property type="term" value="F:xanthine dehydrogenase activity"/>
    <property type="evidence" value="ECO:0007669"/>
    <property type="project" value="InterPro"/>
</dbReference>
<keyword evidence="2" id="KW-0560">Oxidoreductase</keyword>
<dbReference type="InterPro" id="IPR046867">
    <property type="entry name" value="AldOxase/xan_DH_MoCoBD2"/>
</dbReference>
<dbReference type="PANTHER" id="PTHR11908:SF132">
    <property type="entry name" value="ALDEHYDE OXIDASE 1-RELATED"/>
    <property type="match status" value="1"/>
</dbReference>
<accession>A0A0R1GX55</accession>
<evidence type="ECO:0000313" key="5">
    <source>
        <dbReference type="Proteomes" id="UP000051461"/>
    </source>
</evidence>
<dbReference type="InterPro" id="IPR050028">
    <property type="entry name" value="XdhA_XDHase"/>
</dbReference>
<dbReference type="PANTHER" id="PTHR11908">
    <property type="entry name" value="XANTHINE DEHYDROGENASE"/>
    <property type="match status" value="1"/>
</dbReference>
<dbReference type="Gene3D" id="3.30.365.10">
    <property type="entry name" value="Aldehyde oxidase/xanthine dehydrogenase, molybdopterin binding domain"/>
    <property type="match status" value="4"/>
</dbReference>
<dbReference type="Pfam" id="PF20256">
    <property type="entry name" value="MoCoBD_2"/>
    <property type="match status" value="1"/>
</dbReference>
<dbReference type="NCBIfam" id="NF007426">
    <property type="entry name" value="PRK09970.1"/>
    <property type="match status" value="1"/>
</dbReference>
<dbReference type="InterPro" id="IPR000674">
    <property type="entry name" value="Ald_Oxase/Xan_DH_a/b"/>
</dbReference>
<dbReference type="SUPFAM" id="SSF56003">
    <property type="entry name" value="Molybdenum cofactor-binding domain"/>
    <property type="match status" value="1"/>
</dbReference>
<keyword evidence="5" id="KW-1185">Reference proteome</keyword>
<dbReference type="RefSeq" id="WP_057904330.1">
    <property type="nucleotide sequence ID" value="NZ_AZDA01000046.1"/>
</dbReference>
<dbReference type="Pfam" id="PF02738">
    <property type="entry name" value="MoCoBD_1"/>
    <property type="match status" value="1"/>
</dbReference>
<dbReference type="OrthoDB" id="9759099at2"/>